<sequence length="46" mass="5559">MFRKPFFLIISTSSLSMHNEVQSVLFIFNLDKRIIFLWLHLCFVLL</sequence>
<gene>
    <name evidence="1" type="ORF">MANES_04G010100</name>
</gene>
<accession>A0A2C9VYI2</accession>
<dbReference type="AlphaFoldDB" id="A0A2C9VYI2"/>
<evidence type="ECO:0000313" key="1">
    <source>
        <dbReference type="EMBL" id="OAY51478.1"/>
    </source>
</evidence>
<reference evidence="1" key="1">
    <citation type="submission" date="2016-02" db="EMBL/GenBank/DDBJ databases">
        <title>WGS assembly of Manihot esculenta.</title>
        <authorList>
            <person name="Bredeson J.V."/>
            <person name="Prochnik S.E."/>
            <person name="Lyons J.B."/>
            <person name="Schmutz J."/>
            <person name="Grimwood J."/>
            <person name="Vrebalov J."/>
            <person name="Bart R.S."/>
            <person name="Amuge T."/>
            <person name="Ferguson M.E."/>
            <person name="Green R."/>
            <person name="Putnam N."/>
            <person name="Stites J."/>
            <person name="Rounsley S."/>
            <person name="Rokhsar D.S."/>
        </authorList>
    </citation>
    <scope>NUCLEOTIDE SEQUENCE [LARGE SCALE GENOMIC DNA]</scope>
    <source>
        <tissue evidence="1">Leaf</tissue>
    </source>
</reference>
<protein>
    <submittedName>
        <fullName evidence="1">Uncharacterized protein</fullName>
    </submittedName>
</protein>
<organism evidence="1">
    <name type="scientific">Manihot esculenta</name>
    <name type="common">Cassava</name>
    <name type="synonym">Jatropha manihot</name>
    <dbReference type="NCBI Taxonomy" id="3983"/>
    <lineage>
        <taxon>Eukaryota</taxon>
        <taxon>Viridiplantae</taxon>
        <taxon>Streptophyta</taxon>
        <taxon>Embryophyta</taxon>
        <taxon>Tracheophyta</taxon>
        <taxon>Spermatophyta</taxon>
        <taxon>Magnoliopsida</taxon>
        <taxon>eudicotyledons</taxon>
        <taxon>Gunneridae</taxon>
        <taxon>Pentapetalae</taxon>
        <taxon>rosids</taxon>
        <taxon>fabids</taxon>
        <taxon>Malpighiales</taxon>
        <taxon>Euphorbiaceae</taxon>
        <taxon>Crotonoideae</taxon>
        <taxon>Manihoteae</taxon>
        <taxon>Manihot</taxon>
    </lineage>
</organism>
<dbReference type="EMBL" id="CM004390">
    <property type="protein sequence ID" value="OAY51478.1"/>
    <property type="molecule type" value="Genomic_DNA"/>
</dbReference>
<name>A0A2C9VYI2_MANES</name>
<proteinExistence type="predicted"/>